<dbReference type="EMBL" id="JACHJV010000004">
    <property type="protein sequence ID" value="MBB4929039.1"/>
    <property type="molecule type" value="Genomic_DNA"/>
</dbReference>
<name>A0A7W7W0T2_KITKI</name>
<accession>A0A7W7W0T2</accession>
<comment type="caution">
    <text evidence="1">The sequence shown here is derived from an EMBL/GenBank/DDBJ whole genome shotgun (WGS) entry which is preliminary data.</text>
</comment>
<dbReference type="Proteomes" id="UP000540506">
    <property type="component" value="Unassembled WGS sequence"/>
</dbReference>
<sequence>MTSTTRLDSLAEAAEAAPFANIAMLGGPSGAGRHLYQVLHTAELNPSLCIIDGVSTLTVAVQGGEVWITGRGRTLAHPRRDHTGWIATLHTNERDPADRQAIVIYEGAPETGLTSDTAACAGAAGALVAIARHLRTTTVSARIKTALLAERGITANEGVDHDALTVDLPAGGALWIDNGDATLDYQAEDYYGVEIWYYPEDPSEGGGRRMLEAVKEGHRGLAGSRADLPAVLDTVENAVRTGVLTL</sequence>
<dbReference type="RefSeq" id="WP_184946974.1">
    <property type="nucleotide sequence ID" value="NZ_JACHJV010000004.1"/>
</dbReference>
<proteinExistence type="predicted"/>
<organism evidence="1 2">
    <name type="scientific">Kitasatospora kifunensis</name>
    <name type="common">Streptomyces kifunensis</name>
    <dbReference type="NCBI Taxonomy" id="58351"/>
    <lineage>
        <taxon>Bacteria</taxon>
        <taxon>Bacillati</taxon>
        <taxon>Actinomycetota</taxon>
        <taxon>Actinomycetes</taxon>
        <taxon>Kitasatosporales</taxon>
        <taxon>Streptomycetaceae</taxon>
        <taxon>Kitasatospora</taxon>
    </lineage>
</organism>
<keyword evidence="2" id="KW-1185">Reference proteome</keyword>
<gene>
    <name evidence="1" type="ORF">FHR34_008138</name>
</gene>
<evidence type="ECO:0000313" key="2">
    <source>
        <dbReference type="Proteomes" id="UP000540506"/>
    </source>
</evidence>
<protein>
    <submittedName>
        <fullName evidence="1">Uncharacterized protein</fullName>
    </submittedName>
</protein>
<dbReference type="AlphaFoldDB" id="A0A7W7W0T2"/>
<evidence type="ECO:0000313" key="1">
    <source>
        <dbReference type="EMBL" id="MBB4929039.1"/>
    </source>
</evidence>
<reference evidence="1 2" key="1">
    <citation type="submission" date="2020-08" db="EMBL/GenBank/DDBJ databases">
        <title>Sequencing the genomes of 1000 actinobacteria strains.</title>
        <authorList>
            <person name="Klenk H.-P."/>
        </authorList>
    </citation>
    <scope>NUCLEOTIDE SEQUENCE [LARGE SCALE GENOMIC DNA]</scope>
    <source>
        <strain evidence="1 2">DSM 41654</strain>
    </source>
</reference>